<dbReference type="Proteomes" id="UP000230177">
    <property type="component" value="Unassembled WGS sequence"/>
</dbReference>
<name>A0A2M7UC77_9BACT</name>
<dbReference type="EMBL" id="PFOE01000014">
    <property type="protein sequence ID" value="PIZ68808.1"/>
    <property type="molecule type" value="Genomic_DNA"/>
</dbReference>
<reference evidence="4" key="1">
    <citation type="submission" date="2017-09" db="EMBL/GenBank/DDBJ databases">
        <title>Depth-based differentiation of microbial function through sediment-hosted aquifers and enrichment of novel symbionts in the deep terrestrial subsurface.</title>
        <authorList>
            <person name="Probst A.J."/>
            <person name="Ladd B."/>
            <person name="Jarett J.K."/>
            <person name="Geller-Mcgrath D.E."/>
            <person name="Sieber C.M.K."/>
            <person name="Emerson J.B."/>
            <person name="Anantharaman K."/>
            <person name="Thomas B.C."/>
            <person name="Malmstrom R."/>
            <person name="Stieglmeier M."/>
            <person name="Klingl A."/>
            <person name="Woyke T."/>
            <person name="Ryan C.M."/>
            <person name="Banfield J.F."/>
        </authorList>
    </citation>
    <scope>NUCLEOTIDE SEQUENCE [LARGE SCALE GENOMIC DNA]</scope>
</reference>
<proteinExistence type="predicted"/>
<accession>A0A2M7UC77</accession>
<evidence type="ECO:0000313" key="4">
    <source>
        <dbReference type="Proteomes" id="UP000230177"/>
    </source>
</evidence>
<keyword evidence="2" id="KW-0812">Transmembrane</keyword>
<feature type="coiled-coil region" evidence="1">
    <location>
        <begin position="32"/>
        <end position="59"/>
    </location>
</feature>
<protein>
    <submittedName>
        <fullName evidence="3">Uncharacterized protein</fullName>
    </submittedName>
</protein>
<organism evidence="3 4">
    <name type="scientific">Candidatus Roizmanbacteria bacterium CG_4_10_14_0_2_um_filter_36_35</name>
    <dbReference type="NCBI Taxonomy" id="1974822"/>
    <lineage>
        <taxon>Bacteria</taxon>
        <taxon>Candidatus Roizmaniibacteriota</taxon>
    </lineage>
</organism>
<feature type="transmembrane region" description="Helical" evidence="2">
    <location>
        <begin position="14"/>
        <end position="32"/>
    </location>
</feature>
<keyword evidence="1" id="KW-0175">Coiled coil</keyword>
<keyword evidence="2" id="KW-1133">Transmembrane helix</keyword>
<dbReference type="AlphaFoldDB" id="A0A2M7UC77"/>
<evidence type="ECO:0000313" key="3">
    <source>
        <dbReference type="EMBL" id="PIZ68808.1"/>
    </source>
</evidence>
<keyword evidence="2" id="KW-0472">Membrane</keyword>
<evidence type="ECO:0000256" key="2">
    <source>
        <dbReference type="SAM" id="Phobius"/>
    </source>
</evidence>
<evidence type="ECO:0000256" key="1">
    <source>
        <dbReference type="SAM" id="Coils"/>
    </source>
</evidence>
<sequence length="130" mass="14678">MAIKPIENNRNKVLFLKLSFLVFLLGLGFMTNRMIAERAKNKNEQVLSLEAEAKKTSKDAEKTINNFIDQSQSLANDVLGETTNFIRKIASESADAVSNLIIDKATEPIIEQIKKLPQDKQEEIKKNICK</sequence>
<comment type="caution">
    <text evidence="3">The sequence shown here is derived from an EMBL/GenBank/DDBJ whole genome shotgun (WGS) entry which is preliminary data.</text>
</comment>
<gene>
    <name evidence="3" type="ORF">COY13_00375</name>
</gene>